<name>A0AAU7EKI4_9FLAO</name>
<dbReference type="AlphaFoldDB" id="A0AAU7EKI4"/>
<feature type="transmembrane region" description="Helical" evidence="1">
    <location>
        <begin position="299"/>
        <end position="322"/>
    </location>
</feature>
<feature type="transmembrane region" description="Helical" evidence="1">
    <location>
        <begin position="334"/>
        <end position="360"/>
    </location>
</feature>
<feature type="transmembrane region" description="Helical" evidence="1">
    <location>
        <begin position="200"/>
        <end position="219"/>
    </location>
</feature>
<keyword evidence="3" id="KW-1185">Reference proteome</keyword>
<dbReference type="KEGG" id="mlil:QLS71_008455"/>
<dbReference type="Proteomes" id="UP001224325">
    <property type="component" value="Chromosome"/>
</dbReference>
<protein>
    <submittedName>
        <fullName evidence="2">Uncharacterized protein</fullName>
    </submittedName>
</protein>
<feature type="transmembrane region" description="Helical" evidence="1">
    <location>
        <begin position="71"/>
        <end position="89"/>
    </location>
</feature>
<feature type="transmembrane region" description="Helical" evidence="1">
    <location>
        <begin position="366"/>
        <end position="390"/>
    </location>
</feature>
<feature type="transmembrane region" description="Helical" evidence="1">
    <location>
        <begin position="265"/>
        <end position="287"/>
    </location>
</feature>
<feature type="transmembrane region" description="Helical" evidence="1">
    <location>
        <begin position="129"/>
        <end position="152"/>
    </location>
</feature>
<evidence type="ECO:0000313" key="3">
    <source>
        <dbReference type="Proteomes" id="UP001224325"/>
    </source>
</evidence>
<feature type="transmembrane region" description="Helical" evidence="1">
    <location>
        <begin position="225"/>
        <end position="245"/>
    </location>
</feature>
<feature type="transmembrane region" description="Helical" evidence="1">
    <location>
        <begin position="7"/>
        <end position="27"/>
    </location>
</feature>
<feature type="transmembrane region" description="Helical" evidence="1">
    <location>
        <begin position="47"/>
        <end position="64"/>
    </location>
</feature>
<feature type="transmembrane region" description="Helical" evidence="1">
    <location>
        <begin position="95"/>
        <end position="117"/>
    </location>
</feature>
<gene>
    <name evidence="2" type="ORF">QLS71_008455</name>
</gene>
<keyword evidence="1" id="KW-1133">Transmembrane helix</keyword>
<dbReference type="EMBL" id="CP155618">
    <property type="protein sequence ID" value="XBL16036.1"/>
    <property type="molecule type" value="Genomic_DNA"/>
</dbReference>
<evidence type="ECO:0000256" key="1">
    <source>
        <dbReference type="SAM" id="Phobius"/>
    </source>
</evidence>
<accession>A0AAU7EKI4</accession>
<proteinExistence type="predicted"/>
<organism evidence="2 3">
    <name type="scientific">Mariniflexile litorale</name>
    <dbReference type="NCBI Taxonomy" id="3045158"/>
    <lineage>
        <taxon>Bacteria</taxon>
        <taxon>Pseudomonadati</taxon>
        <taxon>Bacteroidota</taxon>
        <taxon>Flavobacteriia</taxon>
        <taxon>Flavobacteriales</taxon>
        <taxon>Flavobacteriaceae</taxon>
        <taxon>Mariniflexile</taxon>
    </lineage>
</organism>
<reference evidence="2" key="1">
    <citation type="submission" date="2024-04" db="EMBL/GenBank/DDBJ databases">
        <title>Mariniflexile litorale, isolated from the shallow sediments of the Sea of Japan.</title>
        <authorList>
            <person name="Romanenko L."/>
            <person name="Isaeva M."/>
        </authorList>
    </citation>
    <scope>NUCLEOTIDE SEQUENCE [LARGE SCALE GENOMIC DNA]</scope>
    <source>
        <strain evidence="2">KMM 9835</strain>
    </source>
</reference>
<keyword evidence="1" id="KW-0472">Membrane</keyword>
<feature type="transmembrane region" description="Helical" evidence="1">
    <location>
        <begin position="164"/>
        <end position="188"/>
    </location>
</feature>
<sequence>MSKKHVFICLLNFFIAAILGLALRYFYVQSIGLNYRFLTHAHSHIAMLGWVYLMLYTLIVYYFVPEKKSIYNRLFWLTEFAVIGMLLSFPFQGYAVVSISFSTLHIFCSYYFVYLIFKHHKTKSLVTQYLLKASLIFMLISTMGVWCLGPAVALAGQASAFYQIAIQFFLHFQFNGWFLIALITVLFHQLQLEDSKQFRLFFKLLIASTILTFALPVHWFTPHFVLLWINGIGVVCQLMALFYFIKVIKPEFKMFIKKHTSLTQLMYGFALLCFVLKIVLQSISLIPEVSNLAYQHRNFVIGFIHLTMLGVVSGFLFGFLLQSTLIKYTKTLGFGSYTFILGVILTELILFIQGILFYFGKGLLPNYYFILFLCSILLPLGIGCFIYNILKAENHVTKTTEAPQSTATFK</sequence>
<dbReference type="RefSeq" id="WP_308993162.1">
    <property type="nucleotide sequence ID" value="NZ_CP155618.1"/>
</dbReference>
<keyword evidence="1" id="KW-0812">Transmembrane</keyword>
<evidence type="ECO:0000313" key="2">
    <source>
        <dbReference type="EMBL" id="XBL16036.1"/>
    </source>
</evidence>